<comment type="caution">
    <text evidence="8">The sequence shown here is derived from an EMBL/GenBank/DDBJ whole genome shotgun (WGS) entry which is preliminary data.</text>
</comment>
<evidence type="ECO:0000256" key="1">
    <source>
        <dbReference type="ARBA" id="ARBA00022490"/>
    </source>
</evidence>
<feature type="binding site" evidence="6">
    <location>
        <position position="8"/>
    </location>
    <ligand>
        <name>Mg(2+)</name>
        <dbReference type="ChEBI" id="CHEBI:18420"/>
    </ligand>
</feature>
<feature type="binding site" evidence="6">
    <location>
        <position position="67"/>
    </location>
    <ligand>
        <name>Mg(2+)</name>
        <dbReference type="ChEBI" id="CHEBI:18420"/>
    </ligand>
</feature>
<evidence type="ECO:0000313" key="8">
    <source>
        <dbReference type="EMBL" id="MFC5986604.1"/>
    </source>
</evidence>
<feature type="domain" description="VOC" evidence="7">
    <location>
        <begin position="5"/>
        <end position="120"/>
    </location>
</feature>
<accession>A0ABW1INL6</accession>
<evidence type="ECO:0000256" key="5">
    <source>
        <dbReference type="ARBA" id="ARBA00023251"/>
    </source>
</evidence>
<dbReference type="HAMAP" id="MF_01512">
    <property type="entry name" value="FosB"/>
    <property type="match status" value="1"/>
</dbReference>
<dbReference type="GO" id="GO:0016740">
    <property type="term" value="F:transferase activity"/>
    <property type="evidence" value="ECO:0007669"/>
    <property type="project" value="UniProtKB-KW"/>
</dbReference>
<dbReference type="Gene3D" id="3.10.180.10">
    <property type="entry name" value="2,3-Dihydroxybiphenyl 1,2-Dioxygenase, domain 1"/>
    <property type="match status" value="1"/>
</dbReference>
<comment type="subunit">
    <text evidence="6">Homodimer.</text>
</comment>
<evidence type="ECO:0000259" key="7">
    <source>
        <dbReference type="PROSITE" id="PS51819"/>
    </source>
</evidence>
<reference evidence="9" key="1">
    <citation type="journal article" date="2019" name="Int. J. Syst. Evol. Microbiol.">
        <title>The Global Catalogue of Microorganisms (GCM) 10K type strain sequencing project: providing services to taxonomists for standard genome sequencing and annotation.</title>
        <authorList>
            <consortium name="The Broad Institute Genomics Platform"/>
            <consortium name="The Broad Institute Genome Sequencing Center for Infectious Disease"/>
            <person name="Wu L."/>
            <person name="Ma J."/>
        </authorList>
    </citation>
    <scope>NUCLEOTIDE SEQUENCE [LARGE SCALE GENOMIC DNA]</scope>
    <source>
        <strain evidence="9">CCM 8749</strain>
    </source>
</reference>
<dbReference type="PROSITE" id="PS51819">
    <property type="entry name" value="VOC"/>
    <property type="match status" value="1"/>
</dbReference>
<keyword evidence="4 6" id="KW-0460">Magnesium</keyword>
<keyword evidence="1 6" id="KW-0963">Cytoplasm</keyword>
<dbReference type="InterPro" id="IPR029068">
    <property type="entry name" value="Glyas_Bleomycin-R_OHBP_Dase"/>
</dbReference>
<gene>
    <name evidence="6 8" type="primary">fosB</name>
    <name evidence="8" type="ORF">ACFPXP_09260</name>
</gene>
<dbReference type="EMBL" id="JBHSQV010000121">
    <property type="protein sequence ID" value="MFC5986604.1"/>
    <property type="molecule type" value="Genomic_DNA"/>
</dbReference>
<dbReference type="RefSeq" id="WP_379893925.1">
    <property type="nucleotide sequence ID" value="NZ_CBCSCT010000090.1"/>
</dbReference>
<dbReference type="PANTHER" id="PTHR36113">
    <property type="entry name" value="LYASE, PUTATIVE-RELATED-RELATED"/>
    <property type="match status" value="1"/>
</dbReference>
<dbReference type="InterPro" id="IPR037523">
    <property type="entry name" value="VOC_core"/>
</dbReference>
<organism evidence="8 9">
    <name type="scientific">Marinicrinis lubricantis</name>
    <dbReference type="NCBI Taxonomy" id="2086470"/>
    <lineage>
        <taxon>Bacteria</taxon>
        <taxon>Bacillati</taxon>
        <taxon>Bacillota</taxon>
        <taxon>Bacilli</taxon>
        <taxon>Bacillales</taxon>
        <taxon>Paenibacillaceae</taxon>
    </lineage>
</organism>
<comment type="similarity">
    <text evidence="6">Belongs to the fosfomycin resistance protein family. FosB subfamily.</text>
</comment>
<evidence type="ECO:0000256" key="3">
    <source>
        <dbReference type="ARBA" id="ARBA00022723"/>
    </source>
</evidence>
<proteinExistence type="inferred from homology"/>
<dbReference type="NCBIfam" id="NF003152">
    <property type="entry name" value="PRK04101.1"/>
    <property type="match status" value="1"/>
</dbReference>
<dbReference type="SUPFAM" id="SSF54593">
    <property type="entry name" value="Glyoxalase/Bleomycin resistance protein/Dihydroxybiphenyl dioxygenase"/>
    <property type="match status" value="1"/>
</dbReference>
<dbReference type="InterPro" id="IPR051332">
    <property type="entry name" value="Fosfomycin_Res_Enzymes"/>
</dbReference>
<dbReference type="InterPro" id="IPR022858">
    <property type="entry name" value="Metallothiol_Trafse_FosB"/>
</dbReference>
<comment type="function">
    <text evidence="6">Metallothiol transferase which confers resistance to fosfomycin by catalyzing the addition of a thiol cofactor to fosfomycin. L-cysteine is probably the physiological thiol donor.</text>
</comment>
<dbReference type="EC" id="2.5.1.-" evidence="6"/>
<evidence type="ECO:0000256" key="6">
    <source>
        <dbReference type="HAMAP-Rule" id="MF_01512"/>
    </source>
</evidence>
<dbReference type="Proteomes" id="UP001596250">
    <property type="component" value="Unassembled WGS sequence"/>
</dbReference>
<comment type="cofactor">
    <cofactor evidence="6">
        <name>Mg(2+)</name>
        <dbReference type="ChEBI" id="CHEBI:18420"/>
    </cofactor>
</comment>
<keyword evidence="9" id="KW-1185">Reference proteome</keyword>
<dbReference type="InterPro" id="IPR004360">
    <property type="entry name" value="Glyas_Fos-R_dOase_dom"/>
</dbReference>
<comment type="subcellular location">
    <subcellularLocation>
        <location evidence="6">Cytoplasm</location>
    </subcellularLocation>
</comment>
<evidence type="ECO:0000256" key="4">
    <source>
        <dbReference type="ARBA" id="ARBA00022842"/>
    </source>
</evidence>
<sequence>MQIKGLNHICISVSDLERSISFYSDILQAKLLVRGNSLAYFDLAGIWLALNVQKDIPRSEIYQSYTHLAFTVKERDLEKLVSKLKQFHVDIVQGRTRNERDRASIYFRDPDGHLLEFHTGSLEERLQYYKEEKSHMTFYHHE</sequence>
<dbReference type="PANTHER" id="PTHR36113:SF6">
    <property type="entry name" value="FOSFOMYCIN RESISTANCE PROTEIN FOSX"/>
    <property type="match status" value="1"/>
</dbReference>
<feature type="binding site" evidence="6">
    <location>
        <position position="116"/>
    </location>
    <ligand>
        <name>Mg(2+)</name>
        <dbReference type="ChEBI" id="CHEBI:18420"/>
    </ligand>
</feature>
<dbReference type="Pfam" id="PF00903">
    <property type="entry name" value="Glyoxalase"/>
    <property type="match status" value="1"/>
</dbReference>
<evidence type="ECO:0000256" key="2">
    <source>
        <dbReference type="ARBA" id="ARBA00022679"/>
    </source>
</evidence>
<keyword evidence="2 6" id="KW-0808">Transferase</keyword>
<keyword evidence="3 6" id="KW-0479">Metal-binding</keyword>
<name>A0ABW1INL6_9BACL</name>
<evidence type="ECO:0000313" key="9">
    <source>
        <dbReference type="Proteomes" id="UP001596250"/>
    </source>
</evidence>
<protein>
    <recommendedName>
        <fullName evidence="6">Metallothiol transferase FosB</fullName>
        <ecNumber evidence="6">2.5.1.-</ecNumber>
    </recommendedName>
    <alternativeName>
        <fullName evidence="6">Fosfomycin resistance protein</fullName>
    </alternativeName>
</protein>
<keyword evidence="5 6" id="KW-0046">Antibiotic resistance</keyword>